<sequence length="204" mass="23932">MAAFFNSTPIRDGKWWPLEREARNIAILEKVQASLRRSDPIPIHVPEKRAHRLDCLRCLYYLSPVDPRFDGVGAFHEVPSAEFLLYRNEVMERSKREWNERNERLDQGIGPTEDEQRAQEREWAAEETAEFIERGYRRGQWDASYFVLRKEDRARLKLDEDPLAIICIRGVEPKAVLDAWRAYSKQKREYLPRVATGGSSKPES</sequence>
<reference evidence="1" key="1">
    <citation type="journal article" date="2023" name="Mol. Phylogenet. Evol.">
        <title>Genome-scale phylogeny and comparative genomics of the fungal order Sordariales.</title>
        <authorList>
            <person name="Hensen N."/>
            <person name="Bonometti L."/>
            <person name="Westerberg I."/>
            <person name="Brannstrom I.O."/>
            <person name="Guillou S."/>
            <person name="Cros-Aarteil S."/>
            <person name="Calhoun S."/>
            <person name="Haridas S."/>
            <person name="Kuo A."/>
            <person name="Mondo S."/>
            <person name="Pangilinan J."/>
            <person name="Riley R."/>
            <person name="LaButti K."/>
            <person name="Andreopoulos B."/>
            <person name="Lipzen A."/>
            <person name="Chen C."/>
            <person name="Yan M."/>
            <person name="Daum C."/>
            <person name="Ng V."/>
            <person name="Clum A."/>
            <person name="Steindorff A."/>
            <person name="Ohm R.A."/>
            <person name="Martin F."/>
            <person name="Silar P."/>
            <person name="Natvig D.O."/>
            <person name="Lalanne C."/>
            <person name="Gautier V."/>
            <person name="Ament-Velasquez S.L."/>
            <person name="Kruys A."/>
            <person name="Hutchinson M.I."/>
            <person name="Powell A.J."/>
            <person name="Barry K."/>
            <person name="Miller A.N."/>
            <person name="Grigoriev I.V."/>
            <person name="Debuchy R."/>
            <person name="Gladieux P."/>
            <person name="Hiltunen Thoren M."/>
            <person name="Johannesson H."/>
        </authorList>
    </citation>
    <scope>NUCLEOTIDE SEQUENCE</scope>
    <source>
        <strain evidence="1">CBS 103.79</strain>
    </source>
</reference>
<dbReference type="EMBL" id="MU855506">
    <property type="protein sequence ID" value="KAK3902495.1"/>
    <property type="molecule type" value="Genomic_DNA"/>
</dbReference>
<dbReference type="Proteomes" id="UP001303889">
    <property type="component" value="Unassembled WGS sequence"/>
</dbReference>
<keyword evidence="2" id="KW-1185">Reference proteome</keyword>
<protein>
    <submittedName>
        <fullName evidence="1">Uncharacterized protein</fullName>
    </submittedName>
</protein>
<evidence type="ECO:0000313" key="1">
    <source>
        <dbReference type="EMBL" id="KAK3902495.1"/>
    </source>
</evidence>
<accession>A0AAN6RTK5</accession>
<gene>
    <name evidence="1" type="ORF">C8A05DRAFT_33813</name>
</gene>
<dbReference type="AlphaFoldDB" id="A0AAN6RTK5"/>
<organism evidence="1 2">
    <name type="scientific">Staphylotrichum tortipilum</name>
    <dbReference type="NCBI Taxonomy" id="2831512"/>
    <lineage>
        <taxon>Eukaryota</taxon>
        <taxon>Fungi</taxon>
        <taxon>Dikarya</taxon>
        <taxon>Ascomycota</taxon>
        <taxon>Pezizomycotina</taxon>
        <taxon>Sordariomycetes</taxon>
        <taxon>Sordariomycetidae</taxon>
        <taxon>Sordariales</taxon>
        <taxon>Chaetomiaceae</taxon>
        <taxon>Staphylotrichum</taxon>
    </lineage>
</organism>
<proteinExistence type="predicted"/>
<comment type="caution">
    <text evidence="1">The sequence shown here is derived from an EMBL/GenBank/DDBJ whole genome shotgun (WGS) entry which is preliminary data.</text>
</comment>
<reference evidence="1" key="2">
    <citation type="submission" date="2023-05" db="EMBL/GenBank/DDBJ databases">
        <authorList>
            <consortium name="Lawrence Berkeley National Laboratory"/>
            <person name="Steindorff A."/>
            <person name="Hensen N."/>
            <person name="Bonometti L."/>
            <person name="Westerberg I."/>
            <person name="Brannstrom I.O."/>
            <person name="Guillou S."/>
            <person name="Cros-Aarteil S."/>
            <person name="Calhoun S."/>
            <person name="Haridas S."/>
            <person name="Kuo A."/>
            <person name="Mondo S."/>
            <person name="Pangilinan J."/>
            <person name="Riley R."/>
            <person name="Labutti K."/>
            <person name="Andreopoulos B."/>
            <person name="Lipzen A."/>
            <person name="Chen C."/>
            <person name="Yanf M."/>
            <person name="Daum C."/>
            <person name="Ng V."/>
            <person name="Clum A."/>
            <person name="Ohm R."/>
            <person name="Martin F."/>
            <person name="Silar P."/>
            <person name="Natvig D."/>
            <person name="Lalanne C."/>
            <person name="Gautier V."/>
            <person name="Ament-Velasquez S.L."/>
            <person name="Kruys A."/>
            <person name="Hutchinson M.I."/>
            <person name="Powell A.J."/>
            <person name="Barry K."/>
            <person name="Miller A.N."/>
            <person name="Grigoriev I.V."/>
            <person name="Debuchy R."/>
            <person name="Gladieux P."/>
            <person name="Thoren M.H."/>
            <person name="Johannesson H."/>
        </authorList>
    </citation>
    <scope>NUCLEOTIDE SEQUENCE</scope>
    <source>
        <strain evidence="1">CBS 103.79</strain>
    </source>
</reference>
<name>A0AAN6RTK5_9PEZI</name>
<evidence type="ECO:0000313" key="2">
    <source>
        <dbReference type="Proteomes" id="UP001303889"/>
    </source>
</evidence>